<dbReference type="PRINTS" id="PR00633">
    <property type="entry name" value="RCCNDNSATION"/>
</dbReference>
<dbReference type="AlphaFoldDB" id="A0A085W5M0"/>
<accession>A0A085W5M0</accession>
<dbReference type="InterPro" id="IPR051553">
    <property type="entry name" value="Ran_GTPase-activating"/>
</dbReference>
<dbReference type="Pfam" id="PF00415">
    <property type="entry name" value="RCC1"/>
    <property type="match status" value="1"/>
</dbReference>
<keyword evidence="4" id="KW-1185">Reference proteome</keyword>
<sequence length="398" mass="41389">MTSRWLTLTLALLAAACGGGTSPTPPEPNPDPVPLPSPPPTAKGAVSAGEHHTCGFNSNGETWCWGRNQYGEQGTSGDESPVPVQARITGLAQVVSGNQATCGLKTDGTFWCWGRILSEDEDTLFSPPQQLTVFGTEVQSFDMGEETAYVTKKDGSIWAYSQGDTQQVVASGARALSVYDGDFMCFVKSDGTLVCQGYNNAGNLGNGTTSGGSVQVKVPAGTLFQQVSVGGNFACGLTTAGEVWCWGANEVAQTGTRTGTQDCFWSSGALPCNPTPRKITGLPAPAKVLVTAYSTALVLLTDGTVWGWGGNATLQLGAATQETCPNIFGNDPCSSTPVKVPVQNMLTLSAGGDHVCGCDTSGTAWCWGFSASGKLGTTSQPETLEGEPPAQVLNFRCW</sequence>
<feature type="signal peptide" evidence="2">
    <location>
        <begin position="1"/>
        <end position="21"/>
    </location>
</feature>
<dbReference type="InterPro" id="IPR000408">
    <property type="entry name" value="Reg_chr_condens"/>
</dbReference>
<dbReference type="Proteomes" id="UP000028725">
    <property type="component" value="Unassembled WGS sequence"/>
</dbReference>
<dbReference type="Pfam" id="PF13540">
    <property type="entry name" value="RCC1_2"/>
    <property type="match status" value="3"/>
</dbReference>
<evidence type="ECO:0000256" key="1">
    <source>
        <dbReference type="SAM" id="MobiDB-lite"/>
    </source>
</evidence>
<dbReference type="PANTHER" id="PTHR45982:SF1">
    <property type="entry name" value="REGULATOR OF CHROMOSOME CONDENSATION"/>
    <property type="match status" value="1"/>
</dbReference>
<dbReference type="OrthoDB" id="68195at2"/>
<keyword evidence="2" id="KW-0732">Signal</keyword>
<name>A0A085W5M0_9BACT</name>
<dbReference type="PROSITE" id="PS50012">
    <property type="entry name" value="RCC1_3"/>
    <property type="match status" value="2"/>
</dbReference>
<dbReference type="SUPFAM" id="SSF50985">
    <property type="entry name" value="RCC1/BLIP-II"/>
    <property type="match status" value="2"/>
</dbReference>
<gene>
    <name evidence="3" type="ORF">DB31_3042</name>
</gene>
<protein>
    <recommendedName>
        <fullName evidence="5">BNR repeat domain protein</fullName>
    </recommendedName>
</protein>
<dbReference type="STRING" id="394096.DB31_3042"/>
<evidence type="ECO:0008006" key="5">
    <source>
        <dbReference type="Google" id="ProtNLM"/>
    </source>
</evidence>
<proteinExistence type="predicted"/>
<dbReference type="RefSeq" id="WP_044196633.1">
    <property type="nucleotide sequence ID" value="NZ_JMCB01000019.1"/>
</dbReference>
<organism evidence="3 4">
    <name type="scientific">Hyalangium minutum</name>
    <dbReference type="NCBI Taxonomy" id="394096"/>
    <lineage>
        <taxon>Bacteria</taxon>
        <taxon>Pseudomonadati</taxon>
        <taxon>Myxococcota</taxon>
        <taxon>Myxococcia</taxon>
        <taxon>Myxococcales</taxon>
        <taxon>Cystobacterineae</taxon>
        <taxon>Archangiaceae</taxon>
        <taxon>Hyalangium</taxon>
    </lineage>
</organism>
<dbReference type="EMBL" id="JMCB01000019">
    <property type="protein sequence ID" value="KFE62983.1"/>
    <property type="molecule type" value="Genomic_DNA"/>
</dbReference>
<reference evidence="3 4" key="1">
    <citation type="submission" date="2014-04" db="EMBL/GenBank/DDBJ databases">
        <title>Genome assembly of Hyalangium minutum DSM 14724.</title>
        <authorList>
            <person name="Sharma G."/>
            <person name="Subramanian S."/>
        </authorList>
    </citation>
    <scope>NUCLEOTIDE SEQUENCE [LARGE SCALE GENOMIC DNA]</scope>
    <source>
        <strain evidence="3 4">DSM 14724</strain>
    </source>
</reference>
<feature type="compositionally biased region" description="Pro residues" evidence="1">
    <location>
        <begin position="23"/>
        <end position="41"/>
    </location>
</feature>
<dbReference type="GO" id="GO:0005085">
    <property type="term" value="F:guanyl-nucleotide exchange factor activity"/>
    <property type="evidence" value="ECO:0007669"/>
    <property type="project" value="TreeGrafter"/>
</dbReference>
<dbReference type="PROSITE" id="PS51257">
    <property type="entry name" value="PROKAR_LIPOPROTEIN"/>
    <property type="match status" value="1"/>
</dbReference>
<dbReference type="PANTHER" id="PTHR45982">
    <property type="entry name" value="REGULATOR OF CHROMOSOME CONDENSATION"/>
    <property type="match status" value="1"/>
</dbReference>
<dbReference type="InterPro" id="IPR009091">
    <property type="entry name" value="RCC1/BLIP-II"/>
</dbReference>
<feature type="chain" id="PRO_5001799271" description="BNR repeat domain protein" evidence="2">
    <location>
        <begin position="22"/>
        <end position="398"/>
    </location>
</feature>
<dbReference type="Gene3D" id="2.130.10.30">
    <property type="entry name" value="Regulator of chromosome condensation 1/beta-lactamase-inhibitor protein II"/>
    <property type="match status" value="2"/>
</dbReference>
<dbReference type="GO" id="GO:0005737">
    <property type="term" value="C:cytoplasm"/>
    <property type="evidence" value="ECO:0007669"/>
    <property type="project" value="TreeGrafter"/>
</dbReference>
<evidence type="ECO:0000256" key="2">
    <source>
        <dbReference type="SAM" id="SignalP"/>
    </source>
</evidence>
<feature type="region of interest" description="Disordered" evidence="1">
    <location>
        <begin position="18"/>
        <end position="51"/>
    </location>
</feature>
<comment type="caution">
    <text evidence="3">The sequence shown here is derived from an EMBL/GenBank/DDBJ whole genome shotgun (WGS) entry which is preliminary data.</text>
</comment>
<evidence type="ECO:0000313" key="3">
    <source>
        <dbReference type="EMBL" id="KFE62983.1"/>
    </source>
</evidence>
<evidence type="ECO:0000313" key="4">
    <source>
        <dbReference type="Proteomes" id="UP000028725"/>
    </source>
</evidence>